<reference evidence="7" key="2">
    <citation type="journal article" date="2008" name="Curr. Biol.">
        <title>Chromatophore genome sequence of Paulinella sheds light on acquisition of photosynthesis by eukaryotes.</title>
        <authorList>
            <person name="Nowack E.C.M."/>
            <person name="Melkonian M."/>
            <person name="Gloeckner G."/>
        </authorList>
    </citation>
    <scope>NUCLEOTIDE SEQUENCE [LARGE SCALE GENOMIC DNA]</scope>
</reference>
<evidence type="ECO:0000256" key="3">
    <source>
        <dbReference type="ARBA" id="ARBA00022741"/>
    </source>
</evidence>
<evidence type="ECO:0000256" key="2">
    <source>
        <dbReference type="ARBA" id="ARBA00022694"/>
    </source>
</evidence>
<evidence type="ECO:0000256" key="1">
    <source>
        <dbReference type="ARBA" id="ARBA00011043"/>
    </source>
</evidence>
<geneLocation type="organellar chromatophore" evidence="7"/>
<dbReference type="Gene3D" id="3.30.1360.120">
    <property type="entry name" value="Probable tRNA modification gtpase trme, domain 1"/>
    <property type="match status" value="1"/>
</dbReference>
<dbReference type="PRINTS" id="PR00449">
    <property type="entry name" value="RASTRNSFRMNG"/>
</dbReference>
<dbReference type="Gene3D" id="1.20.120.430">
    <property type="entry name" value="tRNA modification GTPase MnmE domain 2"/>
    <property type="match status" value="1"/>
</dbReference>
<dbReference type="Pfam" id="PF10396">
    <property type="entry name" value="TrmE_N"/>
    <property type="match status" value="1"/>
</dbReference>
<sequence length="406" mass="44423">MLYGYIVNPINGERIDEALLLIMKAPRSFTAEDVIEFQCHGGLVCVQRVLELVISEGARRALPGEFTQRAVLHGRLDITRAEAISELIGARSRRASQLAMVGLGGGVQKSILGFRERLLDQLAEIEARVDFEENILPVDECAIKREVQSIVQELIQLVVDGRCSAIVQRGLRIALVGRPNVGKSSLLNRLSRRERAIVTDIPGTTRDLIETEIILNGVPITLLDTAGIQVTEDKVEKVGIERSREAIASADAIVLVFDLVEGWTLADAILLKEIPSDVTLLIVGNKADRYSNKSHSPIQLSDPLWAMPVSAMTGEGEASMLTELLNRCGAGEIQEINLALNARQCDLASSAASILEQGLQTFEDGLPIDFFTIDLRQAIKFLGQITGDDISESTLDRIFSRFCIGK</sequence>
<dbReference type="GO" id="GO:0030488">
    <property type="term" value="P:tRNA methylation"/>
    <property type="evidence" value="ECO:0007669"/>
    <property type="project" value="TreeGrafter"/>
</dbReference>
<gene>
    <name evidence="7" type="primary">thdF</name>
    <name evidence="7" type="ordered locus">PCC_0347</name>
</gene>
<keyword evidence="3 5" id="KW-0547">Nucleotide-binding</keyword>
<dbReference type="GO" id="GO:0005525">
    <property type="term" value="F:GTP binding"/>
    <property type="evidence" value="ECO:0007669"/>
    <property type="project" value="UniProtKB-KW"/>
</dbReference>
<accession>B1X4B9</accession>
<evidence type="ECO:0000256" key="4">
    <source>
        <dbReference type="ARBA" id="ARBA00023134"/>
    </source>
</evidence>
<dbReference type="PANTHER" id="PTHR42714:SF2">
    <property type="entry name" value="TRNA MODIFICATION GTPASE GTPBP3, MITOCHONDRIAL"/>
    <property type="match status" value="1"/>
</dbReference>
<dbReference type="InterPro" id="IPR005225">
    <property type="entry name" value="Small_GTP-bd"/>
</dbReference>
<dbReference type="GO" id="GO:0003924">
    <property type="term" value="F:GTPase activity"/>
    <property type="evidence" value="ECO:0007669"/>
    <property type="project" value="InterPro"/>
</dbReference>
<dbReference type="Pfam" id="PF01926">
    <property type="entry name" value="MMR_HSR1"/>
    <property type="match status" value="1"/>
</dbReference>
<dbReference type="InterPro" id="IPR027368">
    <property type="entry name" value="MnmE_dom2"/>
</dbReference>
<proteinExistence type="inferred from homology"/>
<dbReference type="GO" id="GO:0005829">
    <property type="term" value="C:cytosol"/>
    <property type="evidence" value="ECO:0007669"/>
    <property type="project" value="TreeGrafter"/>
</dbReference>
<dbReference type="EMBL" id="CP000815">
    <property type="protein sequence ID" value="ACB42788.1"/>
    <property type="molecule type" value="Genomic_DNA"/>
</dbReference>
<dbReference type="NCBIfam" id="TIGR00231">
    <property type="entry name" value="small_GTP"/>
    <property type="match status" value="1"/>
</dbReference>
<feature type="domain" description="TrmE-type G" evidence="6">
    <location>
        <begin position="170"/>
        <end position="329"/>
    </location>
</feature>
<dbReference type="SUPFAM" id="SSF52540">
    <property type="entry name" value="P-loop containing nucleoside triphosphate hydrolases"/>
    <property type="match status" value="1"/>
</dbReference>
<dbReference type="NCBIfam" id="TIGR00450">
    <property type="entry name" value="mnmE_trmE_thdF"/>
    <property type="match status" value="1"/>
</dbReference>
<dbReference type="HAMAP" id="MF_00379">
    <property type="entry name" value="GTPase_MnmE"/>
    <property type="match status" value="1"/>
</dbReference>
<keyword evidence="4 5" id="KW-0342">GTP-binding</keyword>
<reference evidence="7" key="1">
    <citation type="submission" date="2007-08" db="EMBL/GenBank/DDBJ databases">
        <authorList>
            <person name="Gloeckner G."/>
            <person name="Nowack E."/>
            <person name="Melkonian M."/>
        </authorList>
    </citation>
    <scope>NUCLEOTIDE SEQUENCE</scope>
</reference>
<dbReference type="GO" id="GO:0002098">
    <property type="term" value="P:tRNA wobble uridine modification"/>
    <property type="evidence" value="ECO:0007669"/>
    <property type="project" value="TreeGrafter"/>
</dbReference>
<dbReference type="InterPro" id="IPR006073">
    <property type="entry name" value="GTP-bd"/>
</dbReference>
<dbReference type="InterPro" id="IPR027417">
    <property type="entry name" value="P-loop_NTPase"/>
</dbReference>
<evidence type="ECO:0000256" key="5">
    <source>
        <dbReference type="RuleBase" id="RU003313"/>
    </source>
</evidence>
<dbReference type="CDD" id="cd04164">
    <property type="entry name" value="trmE"/>
    <property type="match status" value="1"/>
</dbReference>
<organism evidence="7">
    <name type="scientific">Paulinella chromatophora</name>
    <dbReference type="NCBI Taxonomy" id="39717"/>
    <lineage>
        <taxon>Eukaryota</taxon>
        <taxon>Sar</taxon>
        <taxon>Rhizaria</taxon>
        <taxon>Cercozoa</taxon>
        <taxon>Imbricatea</taxon>
        <taxon>Silicofilosea</taxon>
        <taxon>Euglyphida</taxon>
        <taxon>Paulinellidae</taxon>
        <taxon>Paulinella</taxon>
    </lineage>
</organism>
<dbReference type="GeneID" id="6481435"/>
<dbReference type="RefSeq" id="YP_002048998.1">
    <property type="nucleotide sequence ID" value="NC_011087.1"/>
</dbReference>
<dbReference type="InterPro" id="IPR025867">
    <property type="entry name" value="MnmE_helical"/>
</dbReference>
<dbReference type="InterPro" id="IPR018948">
    <property type="entry name" value="GTP-bd_TrmE_N"/>
</dbReference>
<keyword evidence="2 5" id="KW-0819">tRNA processing</keyword>
<dbReference type="CDD" id="cd14858">
    <property type="entry name" value="TrmE_N"/>
    <property type="match status" value="1"/>
</dbReference>
<protein>
    <submittedName>
        <fullName evidence="7">tRNA modification GTPase</fullName>
    </submittedName>
</protein>
<dbReference type="InterPro" id="IPR031168">
    <property type="entry name" value="G_TrmE"/>
</dbReference>
<keyword evidence="7" id="KW-0934">Plastid</keyword>
<dbReference type="AlphaFoldDB" id="B1X4B9"/>
<dbReference type="Pfam" id="PF12631">
    <property type="entry name" value="MnmE_helical"/>
    <property type="match status" value="1"/>
</dbReference>
<dbReference type="Gene3D" id="3.40.50.300">
    <property type="entry name" value="P-loop containing nucleotide triphosphate hydrolases"/>
    <property type="match status" value="1"/>
</dbReference>
<dbReference type="InterPro" id="IPR004520">
    <property type="entry name" value="GTPase_MnmE"/>
</dbReference>
<dbReference type="PANTHER" id="PTHR42714">
    <property type="entry name" value="TRNA MODIFICATION GTPASE GTPBP3"/>
    <property type="match status" value="1"/>
</dbReference>
<dbReference type="InterPro" id="IPR027266">
    <property type="entry name" value="TrmE/GcvT-like"/>
</dbReference>
<dbReference type="PROSITE" id="PS51709">
    <property type="entry name" value="G_TRME"/>
    <property type="match status" value="1"/>
</dbReference>
<comment type="similarity">
    <text evidence="1 5">Belongs to the TRAFAC class TrmE-Era-EngA-EngB-Septin-like GTPase superfamily. TrmE GTPase family.</text>
</comment>
<name>B1X4B9_PAUCH</name>
<evidence type="ECO:0000259" key="6">
    <source>
        <dbReference type="PROSITE" id="PS51709"/>
    </source>
</evidence>
<evidence type="ECO:0000313" key="7">
    <source>
        <dbReference type="EMBL" id="ACB42788.1"/>
    </source>
</evidence>